<evidence type="ECO:0000313" key="4">
    <source>
        <dbReference type="Proteomes" id="UP000504603"/>
    </source>
</evidence>
<sequence>MGPATTNVKPKFSHVHPHHHLIHNTHDKSNYICAACNTSGFGDRFRCLVCVADIHVYCADCPPHLSSSLHHHPLHLDLNPNHHRPICDICRESIAGISYVCNLCDFHVHPLCTQLPNDLRHVIDNAHKLTLKKVPFGSCGVCNTDCSSLWVYGCDICRLNVHLSCLRKPYAPPGSGSRTRGVPHGPPPFAGYGYGGHYNNYGLHWPSPWGFYPNYNFVYPPPGPDNPFPTHNDIPSPSPDNGGGGHDPPPSASRWGSLLGSTMFSLIGSIASGAINGFLFGSTGF</sequence>
<dbReference type="SUPFAM" id="SSF57889">
    <property type="entry name" value="Cysteine-rich domain"/>
    <property type="match status" value="2"/>
</dbReference>
<organism evidence="4 5">
    <name type="scientific">Momordica charantia</name>
    <name type="common">Bitter gourd</name>
    <name type="synonym">Balsam pear</name>
    <dbReference type="NCBI Taxonomy" id="3673"/>
    <lineage>
        <taxon>Eukaryota</taxon>
        <taxon>Viridiplantae</taxon>
        <taxon>Streptophyta</taxon>
        <taxon>Embryophyta</taxon>
        <taxon>Tracheophyta</taxon>
        <taxon>Spermatophyta</taxon>
        <taxon>Magnoliopsida</taxon>
        <taxon>eudicotyledons</taxon>
        <taxon>Gunneridae</taxon>
        <taxon>Pentapetalae</taxon>
        <taxon>rosids</taxon>
        <taxon>fabids</taxon>
        <taxon>Cucurbitales</taxon>
        <taxon>Cucurbitaceae</taxon>
        <taxon>Momordiceae</taxon>
        <taxon>Momordica</taxon>
    </lineage>
</organism>
<gene>
    <name evidence="5" type="primary">LOC111013742</name>
</gene>
<feature type="region of interest" description="Disordered" evidence="2">
    <location>
        <begin position="226"/>
        <end position="252"/>
    </location>
</feature>
<protein>
    <submittedName>
        <fullName evidence="5">Uncharacterized protein LOC111013742</fullName>
    </submittedName>
</protein>
<evidence type="ECO:0000313" key="5">
    <source>
        <dbReference type="RefSeq" id="XP_022143955.1"/>
    </source>
</evidence>
<proteinExistence type="predicted"/>
<dbReference type="InterPro" id="IPR046349">
    <property type="entry name" value="C1-like_sf"/>
</dbReference>
<accession>A0A6J1CQA3</accession>
<dbReference type="Pfam" id="PF03107">
    <property type="entry name" value="C1_2"/>
    <property type="match status" value="1"/>
</dbReference>
<dbReference type="PANTHER" id="PTHR47841">
    <property type="entry name" value="DIACYLGLYCEROL KINASE THETA-LIKE-RELATED"/>
    <property type="match status" value="1"/>
</dbReference>
<keyword evidence="4" id="KW-1185">Reference proteome</keyword>
<evidence type="ECO:0000256" key="1">
    <source>
        <dbReference type="ARBA" id="ARBA00022737"/>
    </source>
</evidence>
<evidence type="ECO:0000259" key="3">
    <source>
        <dbReference type="Pfam" id="PF03107"/>
    </source>
</evidence>
<dbReference type="PANTHER" id="PTHR47841:SF7">
    <property type="entry name" value="CYSTEINE_HISTIDINE-RICH C1 DOMAIN PROTEIN"/>
    <property type="match status" value="1"/>
</dbReference>
<dbReference type="InterPro" id="IPR004146">
    <property type="entry name" value="DC1"/>
</dbReference>
<dbReference type="RefSeq" id="XP_022143955.1">
    <property type="nucleotide sequence ID" value="XM_022288263.1"/>
</dbReference>
<dbReference type="GeneID" id="111013742"/>
<dbReference type="KEGG" id="mcha:111013742"/>
<dbReference type="AlphaFoldDB" id="A0A6J1CQA3"/>
<feature type="domain" description="DC1" evidence="3">
    <location>
        <begin position="69"/>
        <end position="112"/>
    </location>
</feature>
<evidence type="ECO:0000256" key="2">
    <source>
        <dbReference type="SAM" id="MobiDB-lite"/>
    </source>
</evidence>
<reference evidence="5" key="1">
    <citation type="submission" date="2025-08" db="UniProtKB">
        <authorList>
            <consortium name="RefSeq"/>
        </authorList>
    </citation>
    <scope>IDENTIFICATION</scope>
    <source>
        <strain evidence="5">OHB3-1</strain>
    </source>
</reference>
<dbReference type="OrthoDB" id="1877533at2759"/>
<keyword evidence="1" id="KW-0677">Repeat</keyword>
<dbReference type="Proteomes" id="UP000504603">
    <property type="component" value="Unplaced"/>
</dbReference>
<name>A0A6J1CQA3_MOMCH</name>